<comment type="caution">
    <text evidence="1">The sequence shown here is derived from an EMBL/GenBank/DDBJ whole genome shotgun (WGS) entry which is preliminary data.</text>
</comment>
<organism evidence="1 2">
    <name type="scientific">Xenoophorus captivus</name>
    <dbReference type="NCBI Taxonomy" id="1517983"/>
    <lineage>
        <taxon>Eukaryota</taxon>
        <taxon>Metazoa</taxon>
        <taxon>Chordata</taxon>
        <taxon>Craniata</taxon>
        <taxon>Vertebrata</taxon>
        <taxon>Euteleostomi</taxon>
        <taxon>Actinopterygii</taxon>
        <taxon>Neopterygii</taxon>
        <taxon>Teleostei</taxon>
        <taxon>Neoteleostei</taxon>
        <taxon>Acanthomorphata</taxon>
        <taxon>Ovalentaria</taxon>
        <taxon>Atherinomorphae</taxon>
        <taxon>Cyprinodontiformes</taxon>
        <taxon>Goodeidae</taxon>
        <taxon>Xenoophorus</taxon>
    </lineage>
</organism>
<accession>A0ABV0RTM9</accession>
<name>A0ABV0RTM9_9TELE</name>
<dbReference type="EMBL" id="JAHRIN010054143">
    <property type="protein sequence ID" value="MEQ2210697.1"/>
    <property type="molecule type" value="Genomic_DNA"/>
</dbReference>
<keyword evidence="2" id="KW-1185">Reference proteome</keyword>
<reference evidence="1 2" key="1">
    <citation type="submission" date="2021-06" db="EMBL/GenBank/DDBJ databases">
        <authorList>
            <person name="Palmer J.M."/>
        </authorList>
    </citation>
    <scope>NUCLEOTIDE SEQUENCE [LARGE SCALE GENOMIC DNA]</scope>
    <source>
        <strain evidence="1 2">XC_2019</strain>
        <tissue evidence="1">Muscle</tissue>
    </source>
</reference>
<dbReference type="Proteomes" id="UP001434883">
    <property type="component" value="Unassembled WGS sequence"/>
</dbReference>
<evidence type="ECO:0000313" key="2">
    <source>
        <dbReference type="Proteomes" id="UP001434883"/>
    </source>
</evidence>
<evidence type="ECO:0000313" key="1">
    <source>
        <dbReference type="EMBL" id="MEQ2210697.1"/>
    </source>
</evidence>
<proteinExistence type="predicted"/>
<gene>
    <name evidence="1" type="ORF">XENOCAPTIV_017850</name>
</gene>
<sequence length="167" mass="19321">MLMLEIPKSFNVFATTNLEDSFKPVCFSPTSESCLLFACSRCLNKYLSLSPKQRTTPVKWTQWKCVRGKQKLELTFTPNCRNTLTPCPSFMSLYQDKLRNETTILVHLVRSQTKEYRNMMANCDENTVNVHVDFSEAWKCKISTEVQSCHYGQNRPQITLHIGMLLP</sequence>
<protein>
    <submittedName>
        <fullName evidence="1">Uncharacterized protein</fullName>
    </submittedName>
</protein>